<keyword evidence="4" id="KW-1185">Reference proteome</keyword>
<feature type="region of interest" description="Disordered" evidence="1">
    <location>
        <begin position="11"/>
        <end position="30"/>
    </location>
</feature>
<proteinExistence type="predicted"/>
<accession>A0A2K2CJE9</accession>
<evidence type="ECO:0000256" key="1">
    <source>
        <dbReference type="SAM" id="MobiDB-lite"/>
    </source>
</evidence>
<evidence type="ECO:0000313" key="3">
    <source>
        <dbReference type="EnsemblPlants" id="PNT62146"/>
    </source>
</evidence>
<reference evidence="3" key="3">
    <citation type="submission" date="2018-08" db="UniProtKB">
        <authorList>
            <consortium name="EnsemblPlants"/>
        </authorList>
    </citation>
    <scope>IDENTIFICATION</scope>
    <source>
        <strain evidence="3">cv. Bd21</strain>
    </source>
</reference>
<name>A0A2K2CJE9_BRADI</name>
<organism evidence="2">
    <name type="scientific">Brachypodium distachyon</name>
    <name type="common">Purple false brome</name>
    <name type="synonym">Trachynia distachya</name>
    <dbReference type="NCBI Taxonomy" id="15368"/>
    <lineage>
        <taxon>Eukaryota</taxon>
        <taxon>Viridiplantae</taxon>
        <taxon>Streptophyta</taxon>
        <taxon>Embryophyta</taxon>
        <taxon>Tracheophyta</taxon>
        <taxon>Spermatophyta</taxon>
        <taxon>Magnoliopsida</taxon>
        <taxon>Liliopsida</taxon>
        <taxon>Poales</taxon>
        <taxon>Poaceae</taxon>
        <taxon>BOP clade</taxon>
        <taxon>Pooideae</taxon>
        <taxon>Stipodae</taxon>
        <taxon>Brachypodieae</taxon>
        <taxon>Brachypodium</taxon>
    </lineage>
</organism>
<sequence length="70" mass="7986">MSPLPLPLAASSGGVAWGWGRPPKQRTPPRKHLLWHHRTTHLLLTHMVCRPWRNARPGSGNSWSFICKAW</sequence>
<dbReference type="InParanoid" id="A0A2K2CJE9"/>
<dbReference type="EMBL" id="CM000884">
    <property type="protein sequence ID" value="PNT62146.1"/>
    <property type="molecule type" value="Genomic_DNA"/>
</dbReference>
<dbReference type="AlphaFoldDB" id="A0A2K2CJE9"/>
<evidence type="ECO:0000313" key="4">
    <source>
        <dbReference type="Proteomes" id="UP000008810"/>
    </source>
</evidence>
<dbReference type="EnsemblPlants" id="PNT62146">
    <property type="protein sequence ID" value="PNT62146"/>
    <property type="gene ID" value="BRADI_5g26239v3"/>
</dbReference>
<dbReference type="Gramene" id="PNT62146">
    <property type="protein sequence ID" value="PNT62146"/>
    <property type="gene ID" value="BRADI_5g26239v3"/>
</dbReference>
<protein>
    <submittedName>
        <fullName evidence="2 3">Uncharacterized protein</fullName>
    </submittedName>
</protein>
<evidence type="ECO:0000313" key="2">
    <source>
        <dbReference type="EMBL" id="PNT62146.1"/>
    </source>
</evidence>
<dbReference type="Proteomes" id="UP000008810">
    <property type="component" value="Chromosome 5"/>
</dbReference>
<reference evidence="2" key="2">
    <citation type="submission" date="2017-06" db="EMBL/GenBank/DDBJ databases">
        <title>WGS assembly of Brachypodium distachyon.</title>
        <authorList>
            <consortium name="The International Brachypodium Initiative"/>
            <person name="Lucas S."/>
            <person name="Harmon-Smith M."/>
            <person name="Lail K."/>
            <person name="Tice H."/>
            <person name="Grimwood J."/>
            <person name="Bruce D."/>
            <person name="Barry K."/>
            <person name="Shu S."/>
            <person name="Lindquist E."/>
            <person name="Wang M."/>
            <person name="Pitluck S."/>
            <person name="Vogel J.P."/>
            <person name="Garvin D.F."/>
            <person name="Mockler T.C."/>
            <person name="Schmutz J."/>
            <person name="Rokhsar D."/>
            <person name="Bevan M.W."/>
        </authorList>
    </citation>
    <scope>NUCLEOTIDE SEQUENCE</scope>
    <source>
        <strain evidence="2">Bd21</strain>
    </source>
</reference>
<gene>
    <name evidence="2" type="ORF">BRADI_5g26239v3</name>
</gene>
<reference evidence="2 3" key="1">
    <citation type="journal article" date="2010" name="Nature">
        <title>Genome sequencing and analysis of the model grass Brachypodium distachyon.</title>
        <authorList>
            <consortium name="International Brachypodium Initiative"/>
        </authorList>
    </citation>
    <scope>NUCLEOTIDE SEQUENCE [LARGE SCALE GENOMIC DNA]</scope>
    <source>
        <strain evidence="2 3">Bd21</strain>
    </source>
</reference>
<feature type="compositionally biased region" description="Low complexity" evidence="1">
    <location>
        <begin position="11"/>
        <end position="20"/>
    </location>
</feature>